<evidence type="ECO:0000313" key="2">
    <source>
        <dbReference type="EMBL" id="MEI5995621.1"/>
    </source>
</evidence>
<reference evidence="2 4" key="2">
    <citation type="submission" date="2018-07" db="EMBL/GenBank/DDBJ databases">
        <title>The Genome Sequence of Enterococcus sp. DIV0659b.</title>
        <authorList>
            <consortium name="The Broad Institute Genomics Platform"/>
            <consortium name="The Broad Institute Genomic Center for Infectious Diseases"/>
            <person name="Earl A."/>
            <person name="Manson A."/>
            <person name="Schwartman J."/>
            <person name="Gilmore M."/>
            <person name="Abouelleil A."/>
            <person name="Cao P."/>
            <person name="Chapman S."/>
            <person name="Cusick C."/>
            <person name="Shea T."/>
            <person name="Young S."/>
            <person name="Neafsey D."/>
            <person name="Nusbaum C."/>
            <person name="Birren B."/>
        </authorList>
    </citation>
    <scope>NUCLEOTIDE SEQUENCE [LARGE SCALE GENOMIC DNA]</scope>
    <source>
        <strain evidence="2 4">4G2_DIV0659</strain>
    </source>
</reference>
<evidence type="ECO:0000313" key="4">
    <source>
        <dbReference type="Proteomes" id="UP000195139"/>
    </source>
</evidence>
<comment type="caution">
    <text evidence="3">The sequence shown here is derived from an EMBL/GenBank/DDBJ whole genome shotgun (WGS) entry which is preliminary data.</text>
</comment>
<feature type="compositionally biased region" description="Basic and acidic residues" evidence="1">
    <location>
        <begin position="242"/>
        <end position="259"/>
    </location>
</feature>
<feature type="compositionally biased region" description="Low complexity" evidence="1">
    <location>
        <begin position="351"/>
        <end position="367"/>
    </location>
</feature>
<feature type="region of interest" description="Disordered" evidence="1">
    <location>
        <begin position="242"/>
        <end position="367"/>
    </location>
</feature>
<dbReference type="Proteomes" id="UP000195139">
    <property type="component" value="Unassembled WGS sequence"/>
</dbReference>
<organism evidence="3">
    <name type="scientific">Candidatus Enterococcus mansonii</name>
    <dbReference type="NCBI Taxonomy" id="1834181"/>
    <lineage>
        <taxon>Bacteria</taxon>
        <taxon>Bacillati</taxon>
        <taxon>Bacillota</taxon>
        <taxon>Bacilli</taxon>
        <taxon>Lactobacillales</taxon>
        <taxon>Enterococcaceae</taxon>
        <taxon>Enterococcus</taxon>
    </lineage>
</organism>
<evidence type="ECO:0000256" key="1">
    <source>
        <dbReference type="SAM" id="MobiDB-lite"/>
    </source>
</evidence>
<reference evidence="3" key="1">
    <citation type="submission" date="2017-05" db="EMBL/GenBank/DDBJ databases">
        <title>The Genome Sequence of Enterococcus sp. 4G2_DIV0659.</title>
        <authorList>
            <consortium name="The Broad Institute Genomics Platform"/>
            <consortium name="The Broad Institute Genomic Center for Infectious Diseases"/>
            <person name="Earl A."/>
            <person name="Manson A."/>
            <person name="Schwartman J."/>
            <person name="Gilmore M."/>
            <person name="Abouelleil A."/>
            <person name="Cao P."/>
            <person name="Chapman S."/>
            <person name="Cusick C."/>
            <person name="Shea T."/>
            <person name="Young S."/>
            <person name="Neafsey D."/>
            <person name="Nusbaum C."/>
            <person name="Birren B."/>
        </authorList>
    </citation>
    <scope>NUCLEOTIDE SEQUENCE [LARGE SCALE GENOMIC DNA]</scope>
    <source>
        <strain evidence="3">4G2_DIV0659</strain>
    </source>
</reference>
<keyword evidence="4" id="KW-1185">Reference proteome</keyword>
<gene>
    <name evidence="3" type="ORF">A5880_003167</name>
    <name evidence="2" type="ORF">A5880_003212</name>
</gene>
<accession>A0A2C9XGG5</accession>
<dbReference type="EMBL" id="NGLE02000002">
    <property type="protein sequence ID" value="MEI5995621.1"/>
    <property type="molecule type" value="Genomic_DNA"/>
</dbReference>
<feature type="compositionally biased region" description="Low complexity" evidence="1">
    <location>
        <begin position="310"/>
        <end position="322"/>
    </location>
</feature>
<dbReference type="EMBL" id="NGLE01000006">
    <property type="protein sequence ID" value="OTO02771.1"/>
    <property type="molecule type" value="Genomic_DNA"/>
</dbReference>
<name>A0A2C9XGG5_9ENTE</name>
<evidence type="ECO:0000313" key="3">
    <source>
        <dbReference type="EMBL" id="OTO02771.1"/>
    </source>
</evidence>
<dbReference type="AlphaFoldDB" id="A0A2C9XGG5"/>
<proteinExistence type="predicted"/>
<sequence length="367" mass="40486">MKKWTKKTKRTVVLGMLVIALVGGGSAYAYSSQSKQQLEAAQTQVMDQEAALKNLNSDLKGYFDKKSPSYLVENMQESQIKDFKKDVEKATSLKETTAKVDHSTFDKEVEAINETMKKIEKTFELQQATNKLFQGTAVNGAKISKDLPIADDLKQETIDQVKKSMEKTTSDFEKTIQSLTTEAENQLKQLDKAKQATAKVYKDKVISTDTKLYDTAKIEVDKIKNAKGKKTLMDQLSKVKADIDKKASEEAKEQSEVKQENGVIQQKPKTPEAPQVSVQTDQRYTPDYTETGGAADTGDYVPQEGNGNSQPQVPVTQEQTPPATGGGQTVPPAKESEQPTVPNYPTGEQEGNSNWGGSWTGGWEDVK</sequence>
<dbReference type="OrthoDB" id="2195324at2"/>
<dbReference type="RefSeq" id="WP_086332004.1">
    <property type="nucleotide sequence ID" value="NZ_NGLE02000002.1"/>
</dbReference>
<dbReference type="STRING" id="1834181.A5880_003167"/>
<protein>
    <submittedName>
        <fullName evidence="3">Uncharacterized protein</fullName>
    </submittedName>
</protein>